<gene>
    <name evidence="1" type="ORF">KYD98_00035</name>
</gene>
<dbReference type="RefSeq" id="WP_219777542.1">
    <property type="nucleotide sequence ID" value="NZ_JAHXPT010000001.1"/>
</dbReference>
<evidence type="ECO:0008006" key="3">
    <source>
        <dbReference type="Google" id="ProtNLM"/>
    </source>
</evidence>
<dbReference type="Proteomes" id="UP001519921">
    <property type="component" value="Unassembled WGS sequence"/>
</dbReference>
<reference evidence="1 2" key="1">
    <citation type="submission" date="2021-07" db="EMBL/GenBank/DDBJ databases">
        <title>Clostridium weizhouense sp. nov., an anaerobic bacterium isolated from activated sludge of Petroleum wastewater.</title>
        <authorList>
            <person name="Li Q."/>
        </authorList>
    </citation>
    <scope>NUCLEOTIDE SEQUENCE [LARGE SCALE GENOMIC DNA]</scope>
    <source>
        <strain evidence="1 2">YB-6</strain>
    </source>
</reference>
<evidence type="ECO:0000313" key="2">
    <source>
        <dbReference type="Proteomes" id="UP001519921"/>
    </source>
</evidence>
<dbReference type="EMBL" id="JAHXPT010000001">
    <property type="protein sequence ID" value="MBW6408473.1"/>
    <property type="molecule type" value="Genomic_DNA"/>
</dbReference>
<sequence length="341" mass="39291">MKLTSNYNLKKPDGTDVVNVQDFNDNSDKIDLELKKVDSSLKDMKNNLSQISNPNLLINGDFQVWQRGEGFEYIGSVTEKKNIYTTDRWRIVQSHDIPKCNINKYKDANGVYFGLAKLYKPKDVGMSIHQKLEPFYLICGKYTLSFEYANTGNIEFNARVYSFKRAANIITSERCIPNSSGTWSKCEVTFNIDSIDIQDIIEIAFDLMGDYNNNGSFYLRRVKLELGDKSTPFVPRSYGEELALCQRYFERVFFSTRLITDMSEISQGIEMNVPYKVEKRIIPTMKIDNIISEVGNPSINTYTDNAKYHFCAFLQKNIEQNSKLPKGCRITWYGNADAEIY</sequence>
<proteinExistence type="predicted"/>
<keyword evidence="2" id="KW-1185">Reference proteome</keyword>
<accession>A0ABS7AIG8</accession>
<protein>
    <recommendedName>
        <fullName evidence="3">CBM-cenC domain-containing protein</fullName>
    </recommendedName>
</protein>
<comment type="caution">
    <text evidence="1">The sequence shown here is derived from an EMBL/GenBank/DDBJ whole genome shotgun (WGS) entry which is preliminary data.</text>
</comment>
<organism evidence="1 2">
    <name type="scientific">Clostridium weizhouense</name>
    <dbReference type="NCBI Taxonomy" id="2859781"/>
    <lineage>
        <taxon>Bacteria</taxon>
        <taxon>Bacillati</taxon>
        <taxon>Bacillota</taxon>
        <taxon>Clostridia</taxon>
        <taxon>Eubacteriales</taxon>
        <taxon>Clostridiaceae</taxon>
        <taxon>Clostridium</taxon>
    </lineage>
</organism>
<evidence type="ECO:0000313" key="1">
    <source>
        <dbReference type="EMBL" id="MBW6408473.1"/>
    </source>
</evidence>
<name>A0ABS7AIG8_9CLOT</name>